<accession>A0A8J8GG61</accession>
<evidence type="ECO:0000313" key="1">
    <source>
        <dbReference type="EMBL" id="NSL52782.1"/>
    </source>
</evidence>
<sequence length="306" mass="36227">MKCAYCGKEAKGTKEHIISSAVLDLFPECFLTFDDARSVIHEADPMVKDVCADCNNNKIAYIDSYAKEFISQYFTRRYNEDDTVEIEYDYVMIQKMLLKYAFNDSRSHKEDCSFFDKEILHYIMNPCDNAPKENVTVLCGLAINVSPMHEAMFGNLKLRWCKNPLFYSNSTIRNIDYETGQIFLNENVEKEEFPDLQLSYIFRFNSVQFLLMCWSKNSKKIQQNNVVLEHQYPYHLMKVNDEKVALPICTNEFNYHNYEHIHVCWDGLFEVGYLRKHASGGTYKYKELFEKEWVVEEKRIKDKHPR</sequence>
<dbReference type="Proteomes" id="UP000625804">
    <property type="component" value="Unassembled WGS sequence"/>
</dbReference>
<dbReference type="AlphaFoldDB" id="A0A8J8GG61"/>
<evidence type="ECO:0000313" key="2">
    <source>
        <dbReference type="Proteomes" id="UP000625804"/>
    </source>
</evidence>
<reference evidence="1" key="1">
    <citation type="submission" date="2020-06" db="EMBL/GenBank/DDBJ databases">
        <title>A novel thermopfilic bacterium from Erzurum, Turkey.</title>
        <authorList>
            <person name="Adiguzel A."/>
            <person name="Ay H."/>
            <person name="Baltaci M.O."/>
        </authorList>
    </citation>
    <scope>NUCLEOTIDE SEQUENCE</scope>
    <source>
        <strain evidence="1">P2</strain>
    </source>
</reference>
<gene>
    <name evidence="1" type="ORF">HR057_13580</name>
</gene>
<protein>
    <recommendedName>
        <fullName evidence="3">HNH endonuclease</fullName>
    </recommendedName>
</protein>
<organism evidence="1 2">
    <name type="scientific">Calidifontibacillus erzurumensis</name>
    <dbReference type="NCBI Taxonomy" id="2741433"/>
    <lineage>
        <taxon>Bacteria</taxon>
        <taxon>Bacillati</taxon>
        <taxon>Bacillota</taxon>
        <taxon>Bacilli</taxon>
        <taxon>Bacillales</taxon>
        <taxon>Bacillaceae</taxon>
        <taxon>Calidifontibacillus/Schinkia group</taxon>
        <taxon>Calidifontibacillus</taxon>
    </lineage>
</organism>
<keyword evidence="2" id="KW-1185">Reference proteome</keyword>
<evidence type="ECO:0008006" key="3">
    <source>
        <dbReference type="Google" id="ProtNLM"/>
    </source>
</evidence>
<name>A0A8J8GG61_9BACI</name>
<comment type="caution">
    <text evidence="1">The sequence shown here is derived from an EMBL/GenBank/DDBJ whole genome shotgun (WGS) entry which is preliminary data.</text>
</comment>
<proteinExistence type="predicted"/>
<dbReference type="EMBL" id="JABTTE010000021">
    <property type="protein sequence ID" value="NSL52782.1"/>
    <property type="molecule type" value="Genomic_DNA"/>
</dbReference>
<dbReference type="RefSeq" id="WP_019155095.1">
    <property type="nucleotide sequence ID" value="NZ_JABTTE010000021.1"/>
</dbReference>